<evidence type="ECO:0000256" key="8">
    <source>
        <dbReference type="ARBA" id="ARBA00023065"/>
    </source>
</evidence>
<dbReference type="InterPro" id="IPR001320">
    <property type="entry name" value="Iontro_rcpt_C"/>
</dbReference>
<evidence type="ECO:0000256" key="13">
    <source>
        <dbReference type="ARBA" id="ARBA00023286"/>
    </source>
</evidence>
<evidence type="ECO:0000256" key="10">
    <source>
        <dbReference type="ARBA" id="ARBA00023170"/>
    </source>
</evidence>
<dbReference type="GO" id="GO:0015276">
    <property type="term" value="F:ligand-gated monoatomic ion channel activity"/>
    <property type="evidence" value="ECO:0007669"/>
    <property type="project" value="InterPro"/>
</dbReference>
<keyword evidence="10" id="KW-0675">Receptor</keyword>
<keyword evidence="3" id="KW-1003">Cell membrane</keyword>
<feature type="binding site" evidence="16">
    <location>
        <position position="403"/>
    </location>
    <ligand>
        <name>L-glutamate</name>
        <dbReference type="ChEBI" id="CHEBI:29985"/>
    </ligand>
</feature>
<dbReference type="SUPFAM" id="SSF81324">
    <property type="entry name" value="Voltage-gated potassium channels"/>
    <property type="match status" value="1"/>
</dbReference>
<keyword evidence="9 20" id="KW-0472">Membrane</keyword>
<sequence length="883" mass="98729">MVNYSHPLLLRTLPPYSYESILWFRTLQEFQYRSVIFIYTNNIEGETTLSNFRSTIFQSHKAYGQKSLEITELILLQPYKKNFTDELQSILGKDTRVILLAASSDVASRVYRAAQHLGLFDDSWVWLVSEEALVAGETPQGTLSWKISKLTSDTQLNLKDAIAVVDKGLHNYLSSGNSLDFENLPSFCSTSLPVHPSNSWYSSVLYKNTEITGDTGYVSFNKEGSRLCVNYDLINIATNASEVVVGSYTCSYNASASDVQRNLSIADSEIVWPGKSTIKPAGVKFSKHLRVVTIQETPFVYAEKLKPGEECNSTQLNDMTNNASMKCPKYLDNGTVLEFCCHGYLIDMMDMLRINMSVTFSLHLVADGNYGVLLQVSNSSSKSEWNGMMGELLSGKADMIVAPLTIDPERAEYVDFTKPFKFLGTTILIKENTKVSSLGSFLQPFQSTLWFLVVVSVHVIALVLYLLDRFSPFGQLQLARVTDSEDSLSLSTAVWFAWGVLLNSGIGEGTPKSFSARVLGMVWAGFAMIIVASYTANLAAFLVLDKPEATISGIDDPRLRNPTENFKFATVKHSAIELYFKRQVEFTTMYRTMQNDNKDTVEEAIAAVENGDLHAFIWDSPRLRYEATKSCDLVTAGDLFGRSSYGIAFKKNSHWTERFSHKILSYHEVGKMERYDTKWILNSSAAANCDDGSTSPATLGLKNMAGVFIMVAVGIGVGFIMLMTEILYSKYQGEKEKQNDIAKKAVARWKRYVQRRRALRKTWALIKDINDSEVITENERQRIRAYLEGSSCKTKSMSPSQSKLSPAAVTPSKLASMTQKTTSKNGNLSPASHEDQREFPRHEVVDMPGNDSVDMPARATSVLPPNFYNDETVKHNPIYSETD</sequence>
<name>A0A7J7JNR2_BUGNE</name>
<feature type="compositionally biased region" description="Polar residues" evidence="19">
    <location>
        <begin position="791"/>
        <end position="804"/>
    </location>
</feature>
<dbReference type="GO" id="GO:0043226">
    <property type="term" value="C:organelle"/>
    <property type="evidence" value="ECO:0007669"/>
    <property type="project" value="UniProtKB-ARBA"/>
</dbReference>
<dbReference type="Pfam" id="PF00060">
    <property type="entry name" value="Lig_chan"/>
    <property type="match status" value="1"/>
</dbReference>
<dbReference type="SMART" id="SM00918">
    <property type="entry name" value="Lig_chan-Glu_bd"/>
    <property type="match status" value="1"/>
</dbReference>
<keyword evidence="24" id="KW-1185">Reference proteome</keyword>
<organism evidence="23 24">
    <name type="scientific">Bugula neritina</name>
    <name type="common">Brown bryozoan</name>
    <name type="synonym">Sertularia neritina</name>
    <dbReference type="NCBI Taxonomy" id="10212"/>
    <lineage>
        <taxon>Eukaryota</taxon>
        <taxon>Metazoa</taxon>
        <taxon>Spiralia</taxon>
        <taxon>Lophotrochozoa</taxon>
        <taxon>Bryozoa</taxon>
        <taxon>Gymnolaemata</taxon>
        <taxon>Cheilostomatida</taxon>
        <taxon>Flustrina</taxon>
        <taxon>Buguloidea</taxon>
        <taxon>Bugulidae</taxon>
        <taxon>Bugula</taxon>
    </lineage>
</organism>
<keyword evidence="14" id="KW-0407">Ion channel</keyword>
<dbReference type="InterPro" id="IPR001828">
    <property type="entry name" value="ANF_lig-bd_rcpt"/>
</dbReference>
<dbReference type="Pfam" id="PF10613">
    <property type="entry name" value="Lig_chan-Glu_bd"/>
    <property type="match status" value="1"/>
</dbReference>
<evidence type="ECO:0000313" key="24">
    <source>
        <dbReference type="Proteomes" id="UP000593567"/>
    </source>
</evidence>
<feature type="disulfide bond" evidence="18">
    <location>
        <begin position="631"/>
        <end position="689"/>
    </location>
</feature>
<feature type="transmembrane region" description="Helical" evidence="20">
    <location>
        <begin position="518"/>
        <end position="544"/>
    </location>
</feature>
<feature type="domain" description="Ionotropic glutamate receptor C-terminal" evidence="21">
    <location>
        <begin position="324"/>
        <end position="682"/>
    </location>
</feature>
<evidence type="ECO:0000259" key="21">
    <source>
        <dbReference type="SMART" id="SM00079"/>
    </source>
</evidence>
<dbReference type="Gene3D" id="3.40.50.2300">
    <property type="match status" value="2"/>
</dbReference>
<evidence type="ECO:0000256" key="9">
    <source>
        <dbReference type="ARBA" id="ARBA00023136"/>
    </source>
</evidence>
<dbReference type="Pfam" id="PF01094">
    <property type="entry name" value="ANF_receptor"/>
    <property type="match status" value="1"/>
</dbReference>
<comment type="caution">
    <text evidence="23">The sequence shown here is derived from an EMBL/GenBank/DDBJ whole genome shotgun (WGS) entry which is preliminary data.</text>
</comment>
<evidence type="ECO:0000313" key="23">
    <source>
        <dbReference type="EMBL" id="KAF6027281.1"/>
    </source>
</evidence>
<evidence type="ECO:0000256" key="7">
    <source>
        <dbReference type="ARBA" id="ARBA00023054"/>
    </source>
</evidence>
<dbReference type="InterPro" id="IPR019594">
    <property type="entry name" value="Glu/Gly-bd"/>
</dbReference>
<dbReference type="PRINTS" id="PR00177">
    <property type="entry name" value="NMDARECEPTOR"/>
</dbReference>
<evidence type="ECO:0000256" key="19">
    <source>
        <dbReference type="SAM" id="MobiDB-lite"/>
    </source>
</evidence>
<keyword evidence="7" id="KW-0175">Coiled coil</keyword>
<evidence type="ECO:0000259" key="22">
    <source>
        <dbReference type="SMART" id="SM00918"/>
    </source>
</evidence>
<dbReference type="AlphaFoldDB" id="A0A7J7JNR2"/>
<evidence type="ECO:0000256" key="5">
    <source>
        <dbReference type="ARBA" id="ARBA00022989"/>
    </source>
</evidence>
<evidence type="ECO:0000256" key="20">
    <source>
        <dbReference type="SAM" id="Phobius"/>
    </source>
</evidence>
<dbReference type="FunFam" id="3.40.190.10:FF:000010">
    <property type="entry name" value="glutamate receptor ionotropic, NMDA 1 isoform X1"/>
    <property type="match status" value="1"/>
</dbReference>
<feature type="transmembrane region" description="Helical" evidence="20">
    <location>
        <begin position="705"/>
        <end position="728"/>
    </location>
</feature>
<keyword evidence="12" id="KW-0628">Postsynaptic cell membrane</keyword>
<dbReference type="PANTHER" id="PTHR18966">
    <property type="entry name" value="IONOTROPIC GLUTAMATE RECEPTOR"/>
    <property type="match status" value="1"/>
</dbReference>
<feature type="binding site" evidence="16">
    <location>
        <position position="405"/>
    </location>
    <ligand>
        <name>L-glutamate</name>
        <dbReference type="ChEBI" id="CHEBI:29985"/>
    </ligand>
</feature>
<evidence type="ECO:0000256" key="3">
    <source>
        <dbReference type="ARBA" id="ARBA00022475"/>
    </source>
</evidence>
<dbReference type="EMBL" id="VXIV02002113">
    <property type="protein sequence ID" value="KAF6027281.1"/>
    <property type="molecule type" value="Genomic_DNA"/>
</dbReference>
<evidence type="ECO:0000256" key="12">
    <source>
        <dbReference type="ARBA" id="ARBA00023257"/>
    </source>
</evidence>
<dbReference type="FunFam" id="3.40.190.10:FF:000078">
    <property type="entry name" value="glutamate receptor ionotropic, NMDA 3B"/>
    <property type="match status" value="1"/>
</dbReference>
<dbReference type="Proteomes" id="UP000593567">
    <property type="component" value="Unassembled WGS sequence"/>
</dbReference>
<feature type="compositionally biased region" description="Polar residues" evidence="19">
    <location>
        <begin position="813"/>
        <end position="830"/>
    </location>
</feature>
<keyword evidence="6" id="KW-0770">Synapse</keyword>
<feature type="region of interest" description="Disordered" evidence="19">
    <location>
        <begin position="790"/>
        <end position="883"/>
    </location>
</feature>
<feature type="binding site" evidence="16">
    <location>
        <position position="410"/>
    </location>
    <ligand>
        <name>L-glutamate</name>
        <dbReference type="ChEBI" id="CHEBI:29985"/>
    </ligand>
</feature>
<dbReference type="SUPFAM" id="SSF53822">
    <property type="entry name" value="Periplasmic binding protein-like I"/>
    <property type="match status" value="1"/>
</dbReference>
<evidence type="ECO:0000256" key="1">
    <source>
        <dbReference type="ARBA" id="ARBA00004651"/>
    </source>
</evidence>
<keyword evidence="18" id="KW-1015">Disulfide bond</keyword>
<feature type="domain" description="Ionotropic glutamate receptor L-glutamate and glycine-binding" evidence="22">
    <location>
        <begin position="328"/>
        <end position="394"/>
    </location>
</feature>
<accession>A0A7J7JNR2</accession>
<keyword evidence="8" id="KW-0406">Ion transport</keyword>
<dbReference type="GO" id="GO:0038023">
    <property type="term" value="F:signaling receptor activity"/>
    <property type="evidence" value="ECO:0007669"/>
    <property type="project" value="InterPro"/>
</dbReference>
<keyword evidence="2" id="KW-0813">Transport</keyword>
<evidence type="ECO:0000256" key="17">
    <source>
        <dbReference type="PIRSR" id="PIRSR601508-2"/>
    </source>
</evidence>
<proteinExistence type="predicted"/>
<dbReference type="Gene3D" id="3.40.190.10">
    <property type="entry name" value="Periplasmic binding protein-like II"/>
    <property type="match status" value="3"/>
</dbReference>
<evidence type="ECO:0000256" key="15">
    <source>
        <dbReference type="ARBA" id="ARBA00034100"/>
    </source>
</evidence>
<comment type="subcellular location">
    <subcellularLocation>
        <location evidence="1">Cell membrane</location>
        <topology evidence="1">Multi-pass membrane protein</topology>
    </subcellularLocation>
    <subcellularLocation>
        <location evidence="15">Postsynaptic cell membrane</location>
    </subcellularLocation>
</comment>
<gene>
    <name evidence="23" type="ORF">EB796_014430</name>
</gene>
<feature type="transmembrane region" description="Helical" evidence="20">
    <location>
        <begin position="449"/>
        <end position="467"/>
    </location>
</feature>
<feature type="compositionally biased region" description="Basic and acidic residues" evidence="19">
    <location>
        <begin position="832"/>
        <end position="845"/>
    </location>
</feature>
<keyword evidence="5 20" id="KW-1133">Transmembrane helix</keyword>
<feature type="binding site" evidence="16">
    <location>
        <position position="619"/>
    </location>
    <ligand>
        <name>L-glutamate</name>
        <dbReference type="ChEBI" id="CHEBI:29985"/>
    </ligand>
</feature>
<evidence type="ECO:0000256" key="4">
    <source>
        <dbReference type="ARBA" id="ARBA00022692"/>
    </source>
</evidence>
<feature type="site" description="Interaction with the cone snail toxin Con-ikot-ikot" evidence="17">
    <location>
        <position position="581"/>
    </location>
</feature>
<evidence type="ECO:0000256" key="16">
    <source>
        <dbReference type="PIRSR" id="PIRSR601508-1"/>
    </source>
</evidence>
<dbReference type="OrthoDB" id="5984008at2759"/>
<dbReference type="InterPro" id="IPR001508">
    <property type="entry name" value="Iono_Glu_rcpt_met"/>
</dbReference>
<dbReference type="InterPro" id="IPR028082">
    <property type="entry name" value="Peripla_BP_I"/>
</dbReference>
<dbReference type="SMART" id="SM00079">
    <property type="entry name" value="PBPe"/>
    <property type="match status" value="1"/>
</dbReference>
<dbReference type="InterPro" id="IPR015683">
    <property type="entry name" value="Ionotropic_Glu_rcpt"/>
</dbReference>
<evidence type="ECO:0000256" key="2">
    <source>
        <dbReference type="ARBA" id="ARBA00022448"/>
    </source>
</evidence>
<keyword evidence="4 20" id="KW-0812">Transmembrane</keyword>
<protein>
    <submittedName>
        <fullName evidence="23">GRIN1</fullName>
    </submittedName>
</protein>
<evidence type="ECO:0000256" key="11">
    <source>
        <dbReference type="ARBA" id="ARBA00023180"/>
    </source>
</evidence>
<dbReference type="GO" id="GO:0045211">
    <property type="term" value="C:postsynaptic membrane"/>
    <property type="evidence" value="ECO:0007669"/>
    <property type="project" value="UniProtKB-SubCell"/>
</dbReference>
<dbReference type="SUPFAM" id="SSF53850">
    <property type="entry name" value="Periplasmic binding protein-like II"/>
    <property type="match status" value="1"/>
</dbReference>
<reference evidence="23" key="1">
    <citation type="submission" date="2020-06" db="EMBL/GenBank/DDBJ databases">
        <title>Draft genome of Bugula neritina, a colonial animal packing powerful symbionts and potential medicines.</title>
        <authorList>
            <person name="Rayko M."/>
        </authorList>
    </citation>
    <scope>NUCLEOTIDE SEQUENCE [LARGE SCALE GENOMIC DNA]</scope>
    <source>
        <strain evidence="23">Kwan_BN1</strain>
    </source>
</reference>
<evidence type="ECO:0000256" key="14">
    <source>
        <dbReference type="ARBA" id="ARBA00023303"/>
    </source>
</evidence>
<feature type="site" description="Crucial to convey clamshell closure to channel opening" evidence="17">
    <location>
        <position position="551"/>
    </location>
</feature>
<keyword evidence="11" id="KW-0325">Glycoprotein</keyword>
<evidence type="ECO:0000256" key="18">
    <source>
        <dbReference type="PIRSR" id="PIRSR601508-3"/>
    </source>
</evidence>
<feature type="transmembrane region" description="Helical" evidence="20">
    <location>
        <begin position="488"/>
        <end position="506"/>
    </location>
</feature>
<evidence type="ECO:0000256" key="6">
    <source>
        <dbReference type="ARBA" id="ARBA00023018"/>
    </source>
</evidence>
<keyword evidence="13" id="KW-1071">Ligand-gated ion channel</keyword>